<proteinExistence type="predicted"/>
<dbReference type="Proteomes" id="UP000789920">
    <property type="component" value="Unassembled WGS sequence"/>
</dbReference>
<reference evidence="1" key="1">
    <citation type="submission" date="2021-06" db="EMBL/GenBank/DDBJ databases">
        <authorList>
            <person name="Kallberg Y."/>
            <person name="Tangrot J."/>
            <person name="Rosling A."/>
        </authorList>
    </citation>
    <scope>NUCLEOTIDE SEQUENCE</scope>
    <source>
        <strain evidence="1">MA461A</strain>
    </source>
</reference>
<organism evidence="1 2">
    <name type="scientific">Racocetra persica</name>
    <dbReference type="NCBI Taxonomy" id="160502"/>
    <lineage>
        <taxon>Eukaryota</taxon>
        <taxon>Fungi</taxon>
        <taxon>Fungi incertae sedis</taxon>
        <taxon>Mucoromycota</taxon>
        <taxon>Glomeromycotina</taxon>
        <taxon>Glomeromycetes</taxon>
        <taxon>Diversisporales</taxon>
        <taxon>Gigasporaceae</taxon>
        <taxon>Racocetra</taxon>
    </lineage>
</organism>
<sequence>FSCFIIASSSCDRGLFLGGIAITVCSTDCRYGLEYNVTALDALNRDV</sequence>
<protein>
    <submittedName>
        <fullName evidence="1">23993_t:CDS:1</fullName>
    </submittedName>
</protein>
<feature type="non-terminal residue" evidence="1">
    <location>
        <position position="1"/>
    </location>
</feature>
<name>A0ACA9RXQ3_9GLOM</name>
<comment type="caution">
    <text evidence="1">The sequence shown here is derived from an EMBL/GenBank/DDBJ whole genome shotgun (WGS) entry which is preliminary data.</text>
</comment>
<evidence type="ECO:0000313" key="2">
    <source>
        <dbReference type="Proteomes" id="UP000789920"/>
    </source>
</evidence>
<dbReference type="EMBL" id="CAJVQC010076215">
    <property type="protein sequence ID" value="CAG8814506.1"/>
    <property type="molecule type" value="Genomic_DNA"/>
</dbReference>
<feature type="non-terminal residue" evidence="1">
    <location>
        <position position="47"/>
    </location>
</feature>
<accession>A0ACA9RXQ3</accession>
<gene>
    <name evidence="1" type="ORF">RPERSI_LOCUS24003</name>
</gene>
<evidence type="ECO:0000313" key="1">
    <source>
        <dbReference type="EMBL" id="CAG8814506.1"/>
    </source>
</evidence>
<keyword evidence="2" id="KW-1185">Reference proteome</keyword>